<keyword evidence="1" id="KW-0805">Transcription regulation</keyword>
<protein>
    <submittedName>
        <fullName evidence="5">AraC-type DNA-binding protein</fullName>
    </submittedName>
</protein>
<proteinExistence type="predicted"/>
<dbReference type="PROSITE" id="PS01124">
    <property type="entry name" value="HTH_ARAC_FAMILY_2"/>
    <property type="match status" value="1"/>
</dbReference>
<sequence>MKNIYSIEFHTGSKEELLPGFASDFPYIASRVELDKFMGRFVPWHWHKTVELFYMESGELEYCTPKGKMVFPAGSGGMVNSNVLHMSSPQGESEKNIQLLHMFDPSFIAGQQGSRIEQKYVTPVITASQVEIIGLYPDNPVQAKVLDTIRESFHLFENDLGYEIKLRETLSHIWVQLFAMSRHMLEEKGDYDKTNNKIKLMLVYIHEHYAEKISIAEIAAAAFSSQRECFRIFHDCLHMTPVEYIINYRLKMACHMLAKTQETITFISHACGLGSSSYFGKVFREYMDCTPIEYRRKWQDNDIKRQK</sequence>
<dbReference type="PANTHER" id="PTHR43280:SF28">
    <property type="entry name" value="HTH-TYPE TRANSCRIPTIONAL ACTIVATOR RHAS"/>
    <property type="match status" value="1"/>
</dbReference>
<dbReference type="InterPro" id="IPR018062">
    <property type="entry name" value="HTH_AraC-typ_CS"/>
</dbReference>
<dbReference type="Gene3D" id="1.10.10.60">
    <property type="entry name" value="Homeodomain-like"/>
    <property type="match status" value="2"/>
</dbReference>
<keyword evidence="3" id="KW-0804">Transcription</keyword>
<name>A0A1I5G5X1_9FIRM</name>
<dbReference type="SUPFAM" id="SSF46689">
    <property type="entry name" value="Homeodomain-like"/>
    <property type="match status" value="2"/>
</dbReference>
<evidence type="ECO:0000313" key="6">
    <source>
        <dbReference type="Proteomes" id="UP000198806"/>
    </source>
</evidence>
<dbReference type="EMBL" id="FOWD01000017">
    <property type="protein sequence ID" value="SFO31282.1"/>
    <property type="molecule type" value="Genomic_DNA"/>
</dbReference>
<accession>A0A1I5G5X1</accession>
<dbReference type="OrthoDB" id="9778008at2"/>
<gene>
    <name evidence="5" type="ORF">SAMN04489757_11783</name>
</gene>
<dbReference type="InterPro" id="IPR009057">
    <property type="entry name" value="Homeodomain-like_sf"/>
</dbReference>
<evidence type="ECO:0000256" key="1">
    <source>
        <dbReference type="ARBA" id="ARBA00023015"/>
    </source>
</evidence>
<organism evidence="5 6">
    <name type="scientific">Anaerocolumna aminovalerica</name>
    <dbReference type="NCBI Taxonomy" id="1527"/>
    <lineage>
        <taxon>Bacteria</taxon>
        <taxon>Bacillati</taxon>
        <taxon>Bacillota</taxon>
        <taxon>Clostridia</taxon>
        <taxon>Lachnospirales</taxon>
        <taxon>Lachnospiraceae</taxon>
        <taxon>Anaerocolumna</taxon>
    </lineage>
</organism>
<dbReference type="InterPro" id="IPR011051">
    <property type="entry name" value="RmlC_Cupin_sf"/>
</dbReference>
<dbReference type="Proteomes" id="UP000198806">
    <property type="component" value="Unassembled WGS sequence"/>
</dbReference>
<dbReference type="Pfam" id="PF12833">
    <property type="entry name" value="HTH_18"/>
    <property type="match status" value="1"/>
</dbReference>
<keyword evidence="6" id="KW-1185">Reference proteome</keyword>
<dbReference type="GO" id="GO:0003700">
    <property type="term" value="F:DNA-binding transcription factor activity"/>
    <property type="evidence" value="ECO:0007669"/>
    <property type="project" value="InterPro"/>
</dbReference>
<dbReference type="PROSITE" id="PS00041">
    <property type="entry name" value="HTH_ARAC_FAMILY_1"/>
    <property type="match status" value="1"/>
</dbReference>
<evidence type="ECO:0000256" key="3">
    <source>
        <dbReference type="ARBA" id="ARBA00023163"/>
    </source>
</evidence>
<dbReference type="SMART" id="SM00342">
    <property type="entry name" value="HTH_ARAC"/>
    <property type="match status" value="1"/>
</dbReference>
<reference evidence="5 6" key="1">
    <citation type="submission" date="2016-10" db="EMBL/GenBank/DDBJ databases">
        <authorList>
            <person name="de Groot N.N."/>
        </authorList>
    </citation>
    <scope>NUCLEOTIDE SEQUENCE [LARGE SCALE GENOMIC DNA]</scope>
    <source>
        <strain evidence="5 6">DSM 1283</strain>
    </source>
</reference>
<dbReference type="GO" id="GO:0043565">
    <property type="term" value="F:sequence-specific DNA binding"/>
    <property type="evidence" value="ECO:0007669"/>
    <property type="project" value="InterPro"/>
</dbReference>
<dbReference type="AlphaFoldDB" id="A0A1I5G5X1"/>
<dbReference type="InterPro" id="IPR014710">
    <property type="entry name" value="RmlC-like_jellyroll"/>
</dbReference>
<evidence type="ECO:0000256" key="2">
    <source>
        <dbReference type="ARBA" id="ARBA00023125"/>
    </source>
</evidence>
<dbReference type="STRING" id="1527.SAMN04489757_11783"/>
<dbReference type="InterPro" id="IPR018060">
    <property type="entry name" value="HTH_AraC"/>
</dbReference>
<evidence type="ECO:0000259" key="4">
    <source>
        <dbReference type="PROSITE" id="PS01124"/>
    </source>
</evidence>
<evidence type="ECO:0000313" key="5">
    <source>
        <dbReference type="EMBL" id="SFO31282.1"/>
    </source>
</evidence>
<keyword evidence="2 5" id="KW-0238">DNA-binding</keyword>
<dbReference type="PANTHER" id="PTHR43280">
    <property type="entry name" value="ARAC-FAMILY TRANSCRIPTIONAL REGULATOR"/>
    <property type="match status" value="1"/>
</dbReference>
<dbReference type="SUPFAM" id="SSF51182">
    <property type="entry name" value="RmlC-like cupins"/>
    <property type="match status" value="1"/>
</dbReference>
<dbReference type="Gene3D" id="2.60.120.10">
    <property type="entry name" value="Jelly Rolls"/>
    <property type="match status" value="1"/>
</dbReference>
<feature type="domain" description="HTH araC/xylS-type" evidence="4">
    <location>
        <begin position="199"/>
        <end position="297"/>
    </location>
</feature>
<dbReference type="RefSeq" id="WP_091686956.1">
    <property type="nucleotide sequence ID" value="NZ_BAABFM010000001.1"/>
</dbReference>